<name>A0A4D4L1M0_STRVO</name>
<gene>
    <name evidence="1" type="ORF">SVIO_025060</name>
</gene>
<dbReference type="EMBL" id="BJHW01000001">
    <property type="protein sequence ID" value="GDY51883.1"/>
    <property type="molecule type" value="Genomic_DNA"/>
</dbReference>
<dbReference type="AlphaFoldDB" id="A0A4D4L1M0"/>
<sequence length="59" mass="6561">MEDQNALGEFLRSRRERLRPGTWAWPPVGGAALLACDAKRSRCWPPSPPITTPAWSKDG</sequence>
<dbReference type="Proteomes" id="UP000301309">
    <property type="component" value="Unassembled WGS sequence"/>
</dbReference>
<proteinExistence type="predicted"/>
<accession>A0A4D4L1M0</accession>
<keyword evidence="2" id="KW-1185">Reference proteome</keyword>
<reference evidence="1 2" key="1">
    <citation type="journal article" date="2020" name="Int. J. Syst. Evol. Microbiol.">
        <title>Reclassification of Streptomyces castelarensis and Streptomyces sporoclivatus as later heterotypic synonyms of Streptomyces antimycoticus.</title>
        <authorList>
            <person name="Komaki H."/>
            <person name="Tamura T."/>
        </authorList>
    </citation>
    <scope>NUCLEOTIDE SEQUENCE [LARGE SCALE GENOMIC DNA]</scope>
    <source>
        <strain evidence="1 2">NBRC 13459</strain>
    </source>
</reference>
<evidence type="ECO:0000313" key="1">
    <source>
        <dbReference type="EMBL" id="GDY51883.1"/>
    </source>
</evidence>
<comment type="caution">
    <text evidence="1">The sequence shown here is derived from an EMBL/GenBank/DDBJ whole genome shotgun (WGS) entry which is preliminary data.</text>
</comment>
<protein>
    <submittedName>
        <fullName evidence="1">Uncharacterized protein</fullName>
    </submittedName>
</protein>
<organism evidence="1 2">
    <name type="scientific">Streptomyces violaceusniger</name>
    <dbReference type="NCBI Taxonomy" id="68280"/>
    <lineage>
        <taxon>Bacteria</taxon>
        <taxon>Bacillati</taxon>
        <taxon>Actinomycetota</taxon>
        <taxon>Actinomycetes</taxon>
        <taxon>Kitasatosporales</taxon>
        <taxon>Streptomycetaceae</taxon>
        <taxon>Streptomyces</taxon>
        <taxon>Streptomyces violaceusniger group</taxon>
    </lineage>
</organism>
<evidence type="ECO:0000313" key="2">
    <source>
        <dbReference type="Proteomes" id="UP000301309"/>
    </source>
</evidence>